<dbReference type="CDD" id="cd18799">
    <property type="entry name" value="SF2_C_EcoAI-like"/>
    <property type="match status" value="1"/>
</dbReference>
<dbReference type="InterPro" id="IPR027417">
    <property type="entry name" value="P-loop_NTPase"/>
</dbReference>
<dbReference type="AlphaFoldDB" id="A0A1G4LCJ1"/>
<gene>
    <name evidence="3" type="ORF">BWGO95_00800</name>
</gene>
<dbReference type="GO" id="GO:0005524">
    <property type="term" value="F:ATP binding"/>
    <property type="evidence" value="ECO:0007669"/>
    <property type="project" value="InterPro"/>
</dbReference>
<proteinExistence type="predicted"/>
<dbReference type="CDD" id="cd09205">
    <property type="entry name" value="PLDc_N_DEXD_b3"/>
    <property type="match status" value="1"/>
</dbReference>
<dbReference type="GO" id="GO:0005829">
    <property type="term" value="C:cytosol"/>
    <property type="evidence" value="ECO:0007669"/>
    <property type="project" value="TreeGrafter"/>
</dbReference>
<evidence type="ECO:0000259" key="1">
    <source>
        <dbReference type="PROSITE" id="PS51192"/>
    </source>
</evidence>
<dbReference type="GO" id="GO:0003677">
    <property type="term" value="F:DNA binding"/>
    <property type="evidence" value="ECO:0007669"/>
    <property type="project" value="InterPro"/>
</dbReference>
<dbReference type="SUPFAM" id="SSF56024">
    <property type="entry name" value="Phospholipase D/nuclease"/>
    <property type="match status" value="1"/>
</dbReference>
<dbReference type="Pfam" id="PF00271">
    <property type="entry name" value="Helicase_C"/>
    <property type="match status" value="1"/>
</dbReference>
<dbReference type="InterPro" id="IPR006935">
    <property type="entry name" value="Helicase/UvrB_N"/>
</dbReference>
<feature type="domain" description="Helicase ATP-binding" evidence="1">
    <location>
        <begin position="236"/>
        <end position="384"/>
    </location>
</feature>
<dbReference type="Gene3D" id="3.40.50.300">
    <property type="entry name" value="P-loop containing nucleotide triphosphate hydrolases"/>
    <property type="match status" value="2"/>
</dbReference>
<dbReference type="SMART" id="SM00487">
    <property type="entry name" value="DEXDc"/>
    <property type="match status" value="1"/>
</dbReference>
<dbReference type="Pfam" id="PF04851">
    <property type="entry name" value="ResIII"/>
    <property type="match status" value="1"/>
</dbReference>
<name>A0A1G4LCJ1_BACMY</name>
<dbReference type="InterPro" id="IPR025202">
    <property type="entry name" value="PLD-like_dom"/>
</dbReference>
<dbReference type="SUPFAM" id="SSF52540">
    <property type="entry name" value="P-loop containing nucleoside triphosphate hydrolases"/>
    <property type="match status" value="1"/>
</dbReference>
<dbReference type="EMBL" id="FMAK01000018">
    <property type="protein sequence ID" value="SCV25097.1"/>
    <property type="molecule type" value="Genomic_DNA"/>
</dbReference>
<dbReference type="InterPro" id="IPR050742">
    <property type="entry name" value="Helicase_Restrict-Modif_Enz"/>
</dbReference>
<organism evidence="3 4">
    <name type="scientific">Bacillus mycoides</name>
    <dbReference type="NCBI Taxonomy" id="1405"/>
    <lineage>
        <taxon>Bacteria</taxon>
        <taxon>Bacillati</taxon>
        <taxon>Bacillota</taxon>
        <taxon>Bacilli</taxon>
        <taxon>Bacillales</taxon>
        <taxon>Bacillaceae</taxon>
        <taxon>Bacillus</taxon>
        <taxon>Bacillus cereus group</taxon>
    </lineage>
</organism>
<dbReference type="PROSITE" id="PS51194">
    <property type="entry name" value="HELICASE_CTER"/>
    <property type="match status" value="1"/>
</dbReference>
<evidence type="ECO:0008006" key="5">
    <source>
        <dbReference type="Google" id="ProtNLM"/>
    </source>
</evidence>
<dbReference type="PANTHER" id="PTHR47396">
    <property type="entry name" value="TYPE I RESTRICTION ENZYME ECOKI R PROTEIN"/>
    <property type="match status" value="1"/>
</dbReference>
<protein>
    <recommendedName>
        <fullName evidence="5">DNA helicase</fullName>
    </recommendedName>
</protein>
<dbReference type="GO" id="GO:0016787">
    <property type="term" value="F:hydrolase activity"/>
    <property type="evidence" value="ECO:0007669"/>
    <property type="project" value="InterPro"/>
</dbReference>
<feature type="domain" description="Helicase C-terminal" evidence="2">
    <location>
        <begin position="438"/>
        <end position="584"/>
    </location>
</feature>
<dbReference type="PANTHER" id="PTHR47396:SF1">
    <property type="entry name" value="ATP-DEPENDENT HELICASE IRC3-RELATED"/>
    <property type="match status" value="1"/>
</dbReference>
<accession>A0A1G4LCJ1</accession>
<dbReference type="SMART" id="SM00490">
    <property type="entry name" value="HELICc"/>
    <property type="match status" value="1"/>
</dbReference>
<dbReference type="PROSITE" id="PS51192">
    <property type="entry name" value="HELICASE_ATP_BIND_1"/>
    <property type="match status" value="1"/>
</dbReference>
<dbReference type="Gene3D" id="3.30.870.10">
    <property type="entry name" value="Endonuclease Chain A"/>
    <property type="match status" value="1"/>
</dbReference>
<evidence type="ECO:0000313" key="3">
    <source>
        <dbReference type="EMBL" id="SCV25097.1"/>
    </source>
</evidence>
<evidence type="ECO:0000313" key="4">
    <source>
        <dbReference type="Proteomes" id="UP000195696"/>
    </source>
</evidence>
<evidence type="ECO:0000259" key="2">
    <source>
        <dbReference type="PROSITE" id="PS51194"/>
    </source>
</evidence>
<reference evidence="3 4" key="1">
    <citation type="submission" date="2016-08" db="EMBL/GenBank/DDBJ databases">
        <authorList>
            <person name="Seilhamer J.J."/>
        </authorList>
    </citation>
    <scope>NUCLEOTIDE SEQUENCE [LARGE SCALE GENOMIC DNA]</scope>
    <source>
        <strain evidence="3 4">SDA_GO95</strain>
    </source>
</reference>
<dbReference type="Pfam" id="PF13091">
    <property type="entry name" value="PLDc_2"/>
    <property type="match status" value="1"/>
</dbReference>
<dbReference type="InterPro" id="IPR001650">
    <property type="entry name" value="Helicase_C-like"/>
</dbReference>
<dbReference type="CDD" id="cd18032">
    <property type="entry name" value="DEXHc_RE_I_III_res"/>
    <property type="match status" value="1"/>
</dbReference>
<sequence length="814" mass="94865">MMTNVQLVTNNLIHKLERYMDDAKSIYILTSFVMKSGVDVLAPLLRVAAEKNVDIKICTGDYLYITQPDALEKLYQIHPDIEIRLWKSAGKSFHPKAYLFERESDGVMIVGSSNMSRSALTSGVEWSLLVKESVGEEAFSEAIDQFLHIHMNEATQSINVETIKQYRKEYEGFHTTHSNLIRTWTKQEEIEMMMPSGQEDYTASSGVEVELEASAVYETKIMPRFAQIPALEQLENVLEEGYNKAMVVMATGLGKTYLAAFFAKRFKRVLFIAHLEEILNQAERSFLRVIDNKTTGIYNGKKKEDEKDVVFASIQTLSRKLHLENFSPNDFDLIIVDEFHHAAANSYQRVLDYFKPNFLLGITATPDRNDFRDIYSICDGNVAYRIDFMEAIQLGWLSPFHYYGVHDETDYSQIRWIGNKYDREELAQVQLREELALNILEAWKKYKKTRTIVFCSSIRQAVFLSTYFNENRYNTISLHSETKHISREDAIKQLDSNELDAIFTVDLFNEGVDIPSVDTLLFVRPTESLTIFTQQIGRGLRLHEQKESCIVIDLIANYRNADIKMQMLRVDDGKAKGNGRQNILPAGCTVEFELEAKQLLDELMKKKMPRKEKLQHSYQTVKMDLGRRPTYLELHKLGTEESKEYRQEFKSYVGFLAWNDELTEQGKAVFLHYEAWLQEVEKTGMAKSYKMLLLLAMLQRGKERWYHPISPGEVAPFFHQFLMEKEYRKRIDFSDKQAQRMWEYDEEKVSKLIATMPMTKWSGSSKGLLSFDENSFSLNMDIRKEDEELLFEWTKEICEYRLHTYFERRTATLK</sequence>
<dbReference type="InterPro" id="IPR014001">
    <property type="entry name" value="Helicase_ATP-bd"/>
</dbReference>
<dbReference type="Proteomes" id="UP000195696">
    <property type="component" value="Unassembled WGS sequence"/>
</dbReference>